<dbReference type="Proteomes" id="UP001241110">
    <property type="component" value="Unassembled WGS sequence"/>
</dbReference>
<dbReference type="AlphaFoldDB" id="A0AAE3U7W2"/>
<organism evidence="1 2">
    <name type="scientific">Xanthocytophaga flava</name>
    <dbReference type="NCBI Taxonomy" id="3048013"/>
    <lineage>
        <taxon>Bacteria</taxon>
        <taxon>Pseudomonadati</taxon>
        <taxon>Bacteroidota</taxon>
        <taxon>Cytophagia</taxon>
        <taxon>Cytophagales</taxon>
        <taxon>Rhodocytophagaceae</taxon>
        <taxon>Xanthocytophaga</taxon>
    </lineage>
</organism>
<protein>
    <recommendedName>
        <fullName evidence="3">Alpha/beta hydrolase</fullName>
    </recommendedName>
</protein>
<comment type="caution">
    <text evidence="1">The sequence shown here is derived from an EMBL/GenBank/DDBJ whole genome shotgun (WGS) entry which is preliminary data.</text>
</comment>
<accession>A0AAE3U7W2</accession>
<evidence type="ECO:0000313" key="1">
    <source>
        <dbReference type="EMBL" id="MDJ1482836.1"/>
    </source>
</evidence>
<dbReference type="RefSeq" id="WP_313982214.1">
    <property type="nucleotide sequence ID" value="NZ_JASJOS010000009.1"/>
</dbReference>
<evidence type="ECO:0000313" key="2">
    <source>
        <dbReference type="Proteomes" id="UP001241110"/>
    </source>
</evidence>
<name>A0AAE3U7W2_9BACT</name>
<reference evidence="1" key="1">
    <citation type="submission" date="2023-05" db="EMBL/GenBank/DDBJ databases">
        <authorList>
            <person name="Zhang X."/>
        </authorList>
    </citation>
    <scope>NUCLEOTIDE SEQUENCE</scope>
    <source>
        <strain evidence="1">YF14B1</strain>
    </source>
</reference>
<proteinExistence type="predicted"/>
<gene>
    <name evidence="1" type="ORF">QNI16_20210</name>
</gene>
<evidence type="ECO:0008006" key="3">
    <source>
        <dbReference type="Google" id="ProtNLM"/>
    </source>
</evidence>
<sequence>MKTKTLLQAIVLFLIVTKLYSQDLTGQWNGSLQIQGKPLRIVFHVTKINNEYKTTLDSPDQNAAGLLVTTTSFHYPNVKFEITDLGMVYEGSMSSEGITGKWLQSGTAFFLSLVKNTDILQKAIK</sequence>
<dbReference type="EMBL" id="JASJOS010000009">
    <property type="protein sequence ID" value="MDJ1482836.1"/>
    <property type="molecule type" value="Genomic_DNA"/>
</dbReference>